<proteinExistence type="predicted"/>
<organism evidence="1 2">
    <name type="scientific">Vanilla planifolia</name>
    <name type="common">Vanilla</name>
    <dbReference type="NCBI Taxonomy" id="51239"/>
    <lineage>
        <taxon>Eukaryota</taxon>
        <taxon>Viridiplantae</taxon>
        <taxon>Streptophyta</taxon>
        <taxon>Embryophyta</taxon>
        <taxon>Tracheophyta</taxon>
        <taxon>Spermatophyta</taxon>
        <taxon>Magnoliopsida</taxon>
        <taxon>Liliopsida</taxon>
        <taxon>Asparagales</taxon>
        <taxon>Orchidaceae</taxon>
        <taxon>Vanilloideae</taxon>
        <taxon>Vanilleae</taxon>
        <taxon>Vanilla</taxon>
    </lineage>
</organism>
<dbReference type="GO" id="GO:0016787">
    <property type="term" value="F:hydrolase activity"/>
    <property type="evidence" value="ECO:0007669"/>
    <property type="project" value="InterPro"/>
</dbReference>
<name>A0A835R9B0_VANPL</name>
<accession>A0A835R9B0</accession>
<comment type="caution">
    <text evidence="1">The sequence shown here is derived from an EMBL/GenBank/DDBJ whole genome shotgun (WGS) entry which is preliminary data.</text>
</comment>
<sequence length="188" mass="20176">MRHLVLVPAVEMYSFIDEANKVGLPVILLTAYSKNGDEICRSIIEKLGHDLGSKVKVIGKKEVQESYYGRLVLGKVTVSMEKQRVAEEVASILKLSVDIDASSPESADMIVAALRAAAECAELPLQDCVLIAGSQSSVLGAERVGMPCVVIRNSSTSRAEFRRANAVMDGFGGADLTISKLLHKSPCL</sequence>
<dbReference type="OrthoDB" id="545219at2759"/>
<protein>
    <submittedName>
        <fullName evidence="1">Uncharacterized protein</fullName>
    </submittedName>
</protein>
<dbReference type="EMBL" id="JADCNM010000005">
    <property type="protein sequence ID" value="KAG0483780.1"/>
    <property type="molecule type" value="Genomic_DNA"/>
</dbReference>
<dbReference type="Gene3D" id="3.40.50.1000">
    <property type="entry name" value="HAD superfamily/HAD-like"/>
    <property type="match status" value="1"/>
</dbReference>
<reference evidence="1 2" key="1">
    <citation type="journal article" date="2020" name="Nat. Food">
        <title>A phased Vanilla planifolia genome enables genetic improvement of flavour and production.</title>
        <authorList>
            <person name="Hasing T."/>
            <person name="Tang H."/>
            <person name="Brym M."/>
            <person name="Khazi F."/>
            <person name="Huang T."/>
            <person name="Chambers A.H."/>
        </authorList>
    </citation>
    <scope>NUCLEOTIDE SEQUENCE [LARGE SCALE GENOMIC DNA]</scope>
    <source>
        <tissue evidence="1">Leaf</tissue>
    </source>
</reference>
<dbReference type="AlphaFoldDB" id="A0A835R9B0"/>
<evidence type="ECO:0000313" key="2">
    <source>
        <dbReference type="Proteomes" id="UP000639772"/>
    </source>
</evidence>
<dbReference type="PANTHER" id="PTHR42896">
    <property type="entry name" value="XYLULOSE-1,5-BISPHOSPHATE (XUBP) PHOSPHATASE"/>
    <property type="match status" value="1"/>
</dbReference>
<dbReference type="InterPro" id="IPR023214">
    <property type="entry name" value="HAD_sf"/>
</dbReference>
<evidence type="ECO:0000313" key="1">
    <source>
        <dbReference type="EMBL" id="KAG0483780.1"/>
    </source>
</evidence>
<dbReference type="PANTHER" id="PTHR42896:SF3">
    <property type="entry name" value="PROTEIN, PUTATIVE, EXPRESSED-RELATED"/>
    <property type="match status" value="1"/>
</dbReference>
<gene>
    <name evidence="1" type="ORF">HPP92_011864</name>
</gene>
<dbReference type="InterPro" id="IPR044999">
    <property type="entry name" value="CbbY-like"/>
</dbReference>
<dbReference type="Proteomes" id="UP000639772">
    <property type="component" value="Unassembled WGS sequence"/>
</dbReference>